<dbReference type="InterPro" id="IPR023393">
    <property type="entry name" value="START-like_dom_sf"/>
</dbReference>
<gene>
    <name evidence="1" type="ORF">FJQ98_14805</name>
</gene>
<dbReference type="SUPFAM" id="SSF55961">
    <property type="entry name" value="Bet v1-like"/>
    <property type="match status" value="1"/>
</dbReference>
<proteinExistence type="predicted"/>
<name>A0ABX7ALK8_9BACI</name>
<dbReference type="RefSeq" id="WP_053593486.1">
    <property type="nucleotide sequence ID" value="NZ_CP067341.1"/>
</dbReference>
<reference evidence="1 2" key="1">
    <citation type="submission" date="2020-01" db="EMBL/GenBank/DDBJ databases">
        <authorList>
            <person name="Liu G."/>
            <person name="Liu B."/>
        </authorList>
    </citation>
    <scope>NUCLEOTIDE SEQUENCE [LARGE SCALE GENOMIC DNA]</scope>
    <source>
        <strain evidence="1 2">FJAT-51161</strain>
    </source>
</reference>
<sequence>MKFTFELGVNTTPDKNWSLYANINEWFKWESDLKDISLNGEFVKGSTGIMRDRKERSPFPISLKVFFN</sequence>
<protein>
    <submittedName>
        <fullName evidence="1">Uncharacterized protein</fullName>
    </submittedName>
</protein>
<organism evidence="1 2">
    <name type="scientific">Lysinibacillus agricola</name>
    <dbReference type="NCBI Taxonomy" id="2590012"/>
    <lineage>
        <taxon>Bacteria</taxon>
        <taxon>Bacillati</taxon>
        <taxon>Bacillota</taxon>
        <taxon>Bacilli</taxon>
        <taxon>Bacillales</taxon>
        <taxon>Bacillaceae</taxon>
        <taxon>Lysinibacillus</taxon>
    </lineage>
</organism>
<evidence type="ECO:0000313" key="2">
    <source>
        <dbReference type="Proteomes" id="UP000596049"/>
    </source>
</evidence>
<accession>A0ABX7ALK8</accession>
<dbReference type="Gene3D" id="3.30.530.20">
    <property type="match status" value="1"/>
</dbReference>
<dbReference type="EMBL" id="CP067341">
    <property type="protein sequence ID" value="QQP10544.1"/>
    <property type="molecule type" value="Genomic_DNA"/>
</dbReference>
<dbReference type="Proteomes" id="UP000596049">
    <property type="component" value="Chromosome"/>
</dbReference>
<keyword evidence="2" id="KW-1185">Reference proteome</keyword>
<evidence type="ECO:0000313" key="1">
    <source>
        <dbReference type="EMBL" id="QQP10544.1"/>
    </source>
</evidence>